<dbReference type="GeneTree" id="ENSGT00940000166327"/>
<feature type="compositionally biased region" description="Low complexity" evidence="2">
    <location>
        <begin position="248"/>
        <end position="262"/>
    </location>
</feature>
<reference evidence="6" key="1">
    <citation type="submission" date="2025-08" db="UniProtKB">
        <authorList>
            <consortium name="Ensembl"/>
        </authorList>
    </citation>
    <scope>IDENTIFICATION</scope>
</reference>
<dbReference type="Proteomes" id="UP000261540">
    <property type="component" value="Unplaced"/>
</dbReference>
<dbReference type="PANTHER" id="PTHR47139">
    <property type="entry name" value="TUMOR NECROSIS FACTOR RECEPTOR SUPERFAMILY MEMBER 9"/>
    <property type="match status" value="1"/>
</dbReference>
<feature type="transmembrane region" description="Helical" evidence="3">
    <location>
        <begin position="188"/>
        <end position="211"/>
    </location>
</feature>
<feature type="chain" id="PRO_5017447141" evidence="4">
    <location>
        <begin position="23"/>
        <end position="262"/>
    </location>
</feature>
<dbReference type="GO" id="GO:0042127">
    <property type="term" value="P:regulation of cell population proliferation"/>
    <property type="evidence" value="ECO:0007669"/>
    <property type="project" value="TreeGrafter"/>
</dbReference>
<keyword evidence="3" id="KW-1133">Transmembrane helix</keyword>
<comment type="caution">
    <text evidence="1">Lacks conserved residue(s) required for the propagation of feature annotation.</text>
</comment>
<organism evidence="6 7">
    <name type="scientific">Paramormyrops kingsleyae</name>
    <dbReference type="NCBI Taxonomy" id="1676925"/>
    <lineage>
        <taxon>Eukaryota</taxon>
        <taxon>Metazoa</taxon>
        <taxon>Chordata</taxon>
        <taxon>Craniata</taxon>
        <taxon>Vertebrata</taxon>
        <taxon>Euteleostomi</taxon>
        <taxon>Actinopterygii</taxon>
        <taxon>Neopterygii</taxon>
        <taxon>Teleostei</taxon>
        <taxon>Osteoglossocephala</taxon>
        <taxon>Osteoglossomorpha</taxon>
        <taxon>Osteoglossiformes</taxon>
        <taxon>Mormyridae</taxon>
        <taxon>Paramormyrops</taxon>
    </lineage>
</organism>
<evidence type="ECO:0000313" key="7">
    <source>
        <dbReference type="Proteomes" id="UP000261540"/>
    </source>
</evidence>
<reference evidence="6" key="2">
    <citation type="submission" date="2025-09" db="UniProtKB">
        <authorList>
            <consortium name="Ensembl"/>
        </authorList>
    </citation>
    <scope>IDENTIFICATION</scope>
</reference>
<dbReference type="Pfam" id="PF00020">
    <property type="entry name" value="TNFR_c6"/>
    <property type="match status" value="1"/>
</dbReference>
<dbReference type="GO" id="GO:0038023">
    <property type="term" value="F:signaling receptor activity"/>
    <property type="evidence" value="ECO:0007669"/>
    <property type="project" value="TreeGrafter"/>
</dbReference>
<name>A0A3B3SBB2_9TELE</name>
<evidence type="ECO:0000256" key="3">
    <source>
        <dbReference type="SAM" id="Phobius"/>
    </source>
</evidence>
<evidence type="ECO:0000256" key="1">
    <source>
        <dbReference type="PROSITE-ProRule" id="PRU00206"/>
    </source>
</evidence>
<dbReference type="PROSITE" id="PS00652">
    <property type="entry name" value="TNFR_NGFR_1"/>
    <property type="match status" value="2"/>
</dbReference>
<feature type="domain" description="TNFR-Cys" evidence="5">
    <location>
        <begin position="59"/>
        <end position="98"/>
    </location>
</feature>
<feature type="repeat" description="TNFR-Cys" evidence="1">
    <location>
        <begin position="59"/>
        <end position="98"/>
    </location>
</feature>
<dbReference type="Gene3D" id="2.10.50.10">
    <property type="entry name" value="Tumor Necrosis Factor Receptor, subunit A, domain 2"/>
    <property type="match status" value="2"/>
</dbReference>
<proteinExistence type="predicted"/>
<dbReference type="CTD" id="678622"/>
<dbReference type="PANTHER" id="PTHR47139:SF1">
    <property type="entry name" value="TUMOR NECROSIS FACTOR RECEPTOR SUPERFAMILY MEMBER 9"/>
    <property type="match status" value="1"/>
</dbReference>
<dbReference type="RefSeq" id="XP_023697261.1">
    <property type="nucleotide sequence ID" value="XM_023841493.2"/>
</dbReference>
<keyword evidence="7" id="KW-1185">Reference proteome</keyword>
<dbReference type="PROSITE" id="PS50050">
    <property type="entry name" value="TNFR_NGFR_2"/>
    <property type="match status" value="1"/>
</dbReference>
<dbReference type="Ensembl" id="ENSPKIT00000008802.1">
    <property type="protein sequence ID" value="ENSPKIP00000028027.1"/>
    <property type="gene ID" value="ENSPKIG00000009839.1"/>
</dbReference>
<keyword evidence="3" id="KW-0812">Transmembrane</keyword>
<dbReference type="RefSeq" id="XP_023697260.1">
    <property type="nucleotide sequence ID" value="XM_023841492.2"/>
</dbReference>
<dbReference type="InterPro" id="IPR001368">
    <property type="entry name" value="TNFR/NGFR_Cys_rich_reg"/>
</dbReference>
<dbReference type="SMART" id="SM00208">
    <property type="entry name" value="TNFR"/>
    <property type="match status" value="4"/>
</dbReference>
<feature type="region of interest" description="Disordered" evidence="2">
    <location>
        <begin position="219"/>
        <end position="262"/>
    </location>
</feature>
<dbReference type="STRING" id="1676925.ENSPKIP00000028027"/>
<evidence type="ECO:0000313" key="6">
    <source>
        <dbReference type="Ensembl" id="ENSPKIP00000028027.1"/>
    </source>
</evidence>
<evidence type="ECO:0000256" key="4">
    <source>
        <dbReference type="SAM" id="SignalP"/>
    </source>
</evidence>
<dbReference type="AlphaFoldDB" id="A0A3B3SBB2"/>
<accession>A0A3B3SBB2</accession>
<evidence type="ECO:0000259" key="5">
    <source>
        <dbReference type="PROSITE" id="PS50050"/>
    </source>
</evidence>
<sequence>MLHTVTITLVLAAVCTLSNSSCDRWTFAENSSDVCCEICSEGHYLVKQCGPDPQKLCDPCPTRKYLNKTNSSCVPCRTCSDPQQVVMHRCTTSSDTVCGCEKGHHCANSECSKCAPCGEGEELLQDGSCHKCPYGKFKNESLSSCRPWSNSCPQQGCWIMVNGTAVSDSICLACPKGIQCHPVPPKSMMIIIIVAVVFFGLGLLPSCFLIGKLHMYKQEEKPPGSENEPQTLIFRLGQPEQEQGGSMGSVSSDDSEKSLLSV</sequence>
<feature type="signal peptide" evidence="4">
    <location>
        <begin position="1"/>
        <end position="22"/>
    </location>
</feature>
<dbReference type="GeneID" id="111859103"/>
<dbReference type="SUPFAM" id="SSF57586">
    <property type="entry name" value="TNF receptor-like"/>
    <property type="match status" value="2"/>
</dbReference>
<keyword evidence="4" id="KW-0732">Signal</keyword>
<evidence type="ECO:0000256" key="2">
    <source>
        <dbReference type="SAM" id="MobiDB-lite"/>
    </source>
</evidence>
<keyword evidence="3" id="KW-0472">Membrane</keyword>
<protein>
    <submittedName>
        <fullName evidence="6">Tumor necrosis factor receptor superfamily, member 9a</fullName>
    </submittedName>
</protein>